<dbReference type="PANTHER" id="PTHR46741">
    <property type="entry name" value="OS09G0413600 PROTEIN"/>
    <property type="match status" value="1"/>
</dbReference>
<reference evidence="2" key="1">
    <citation type="submission" date="2022-03" db="EMBL/GenBank/DDBJ databases">
        <title>A functionally conserved STORR gene fusion in Papaver species that diverged 16.8 million years ago.</title>
        <authorList>
            <person name="Catania T."/>
        </authorList>
    </citation>
    <scope>NUCLEOTIDE SEQUENCE</scope>
    <source>
        <strain evidence="2">S-191538</strain>
    </source>
</reference>
<proteinExistence type="predicted"/>
<sequence>MTLLGSCWYIVENVLIRDGFEKWYCLVFYINPFFLILGQIFLWFEAVGIWLSFLISQPLKFAWVFSVWVLRFLKVYTIGLISFANSNNSDVLEIEVTEDYFDAHQQIFDEPKSIIKFQRGTYFAKEVVVAHGNELLQEILDVPAELVCDQVLDDKFSQESLSHTDNADMDLDIDYESLQLSCHIVKQEEEIDPFYKKYLERMRWFDLLNQDRTCGINTIFNKQLGSTPGTPLEYIMPREIALPYMSKLDKRKLTRSIESDIEKVYVGQTCLCWEALNHQYRKVEALLNVTNGFFYDNVAGDFQKFQVLLERFVESERPESKRYWNYVEGRFSFKSLLQVPKVSGYFEEENEELKGESMRAMDVLRAIENSIKAFHIFINTEEDKKPWWKFRKNYPQGVEDPSDLQVVADLTKQLQQKKLLLKGIEGKRKCWLSKNHIYHQQLEVLEELQTTMEILFCTIELKLVSRVLNMSLISTSQIRWCQEKLLSTEIEFNEGRVEVKSACSRNCACPLFPP</sequence>
<dbReference type="Pfam" id="PF07891">
    <property type="entry name" value="DUF1666"/>
    <property type="match status" value="1"/>
</dbReference>
<keyword evidence="3" id="KW-1185">Reference proteome</keyword>
<evidence type="ECO:0000256" key="1">
    <source>
        <dbReference type="SAM" id="Phobius"/>
    </source>
</evidence>
<dbReference type="AlphaFoldDB" id="A0AA41SGE8"/>
<evidence type="ECO:0000313" key="2">
    <source>
        <dbReference type="EMBL" id="MCL7033268.1"/>
    </source>
</evidence>
<evidence type="ECO:0000313" key="3">
    <source>
        <dbReference type="Proteomes" id="UP001177140"/>
    </source>
</evidence>
<keyword evidence="1" id="KW-0472">Membrane</keyword>
<dbReference type="EMBL" id="JAJJMA010132574">
    <property type="protein sequence ID" value="MCL7033268.1"/>
    <property type="molecule type" value="Genomic_DNA"/>
</dbReference>
<name>A0AA41SGE8_PAPNU</name>
<keyword evidence="1" id="KW-1133">Transmembrane helix</keyword>
<feature type="transmembrane region" description="Helical" evidence="1">
    <location>
        <begin position="33"/>
        <end position="54"/>
    </location>
</feature>
<comment type="caution">
    <text evidence="2">The sequence shown here is derived from an EMBL/GenBank/DDBJ whole genome shotgun (WGS) entry which is preliminary data.</text>
</comment>
<dbReference type="PANTHER" id="PTHR46741:SF7">
    <property type="entry name" value="TRANSMEMBRANE PROTEIN"/>
    <property type="match status" value="1"/>
</dbReference>
<dbReference type="Proteomes" id="UP001177140">
    <property type="component" value="Unassembled WGS sequence"/>
</dbReference>
<feature type="transmembrane region" description="Helical" evidence="1">
    <location>
        <begin position="61"/>
        <end position="84"/>
    </location>
</feature>
<organism evidence="2 3">
    <name type="scientific">Papaver nudicaule</name>
    <name type="common">Iceland poppy</name>
    <dbReference type="NCBI Taxonomy" id="74823"/>
    <lineage>
        <taxon>Eukaryota</taxon>
        <taxon>Viridiplantae</taxon>
        <taxon>Streptophyta</taxon>
        <taxon>Embryophyta</taxon>
        <taxon>Tracheophyta</taxon>
        <taxon>Spermatophyta</taxon>
        <taxon>Magnoliopsida</taxon>
        <taxon>Ranunculales</taxon>
        <taxon>Papaveraceae</taxon>
        <taxon>Papaveroideae</taxon>
        <taxon>Papaver</taxon>
    </lineage>
</organism>
<dbReference type="InterPro" id="IPR012870">
    <property type="entry name" value="DUF1666"/>
</dbReference>
<protein>
    <submittedName>
        <fullName evidence="2">Uncharacterized protein</fullName>
    </submittedName>
</protein>
<gene>
    <name evidence="2" type="ORF">MKW94_014606</name>
</gene>
<accession>A0AA41SGE8</accession>
<keyword evidence="1" id="KW-0812">Transmembrane</keyword>